<protein>
    <submittedName>
        <fullName evidence="9">RDD family protein</fullName>
    </submittedName>
</protein>
<dbReference type="AlphaFoldDB" id="A0A345SW47"/>
<dbReference type="GO" id="GO:0005886">
    <property type="term" value="C:plasma membrane"/>
    <property type="evidence" value="ECO:0007669"/>
    <property type="project" value="UniProtKB-SubCell"/>
</dbReference>
<organism evidence="9 10">
    <name type="scientific">Peterkaempfera bronchialis</name>
    <dbReference type="NCBI Taxonomy" id="2126346"/>
    <lineage>
        <taxon>Bacteria</taxon>
        <taxon>Bacillati</taxon>
        <taxon>Actinomycetota</taxon>
        <taxon>Actinomycetes</taxon>
        <taxon>Kitasatosporales</taxon>
        <taxon>Streptomycetaceae</taxon>
        <taxon>Peterkaempfera</taxon>
    </lineage>
</organism>
<keyword evidence="2" id="KW-1003">Cell membrane</keyword>
<reference evidence="10" key="1">
    <citation type="submission" date="2018-07" db="EMBL/GenBank/DDBJ databases">
        <title>Streptacidiphilus bronchialis DSM 106435 chromosome.</title>
        <authorList>
            <person name="Batra D."/>
            <person name="Gulvik C.A."/>
        </authorList>
    </citation>
    <scope>NUCLEOTIDE SEQUENCE [LARGE SCALE GENOMIC DNA]</scope>
    <source>
        <strain evidence="10">DSM 106435</strain>
    </source>
</reference>
<evidence type="ECO:0000256" key="4">
    <source>
        <dbReference type="ARBA" id="ARBA00022989"/>
    </source>
</evidence>
<keyword evidence="5 7" id="KW-0472">Membrane</keyword>
<dbReference type="OrthoDB" id="9793824at2"/>
<keyword evidence="4 7" id="KW-1133">Transmembrane helix</keyword>
<evidence type="ECO:0000313" key="10">
    <source>
        <dbReference type="Proteomes" id="UP000249340"/>
    </source>
</evidence>
<comment type="subcellular location">
    <subcellularLocation>
        <location evidence="1">Cell membrane</location>
        <topology evidence="1">Multi-pass membrane protein</topology>
    </subcellularLocation>
</comment>
<dbReference type="InterPro" id="IPR051791">
    <property type="entry name" value="Pra-immunoreactive"/>
</dbReference>
<feature type="compositionally biased region" description="Pro residues" evidence="6">
    <location>
        <begin position="25"/>
        <end position="42"/>
    </location>
</feature>
<dbReference type="PANTHER" id="PTHR36115">
    <property type="entry name" value="PROLINE-RICH ANTIGEN HOMOLOG-RELATED"/>
    <property type="match status" value="1"/>
</dbReference>
<dbReference type="PANTHER" id="PTHR36115:SF6">
    <property type="entry name" value="PROLINE-RICH ANTIGEN HOMOLOG"/>
    <property type="match status" value="1"/>
</dbReference>
<evidence type="ECO:0000256" key="2">
    <source>
        <dbReference type="ARBA" id="ARBA00022475"/>
    </source>
</evidence>
<dbReference type="Proteomes" id="UP000249340">
    <property type="component" value="Chromosome"/>
</dbReference>
<keyword evidence="10" id="KW-1185">Reference proteome</keyword>
<evidence type="ECO:0000256" key="7">
    <source>
        <dbReference type="SAM" id="Phobius"/>
    </source>
</evidence>
<evidence type="ECO:0000256" key="3">
    <source>
        <dbReference type="ARBA" id="ARBA00022692"/>
    </source>
</evidence>
<evidence type="ECO:0000256" key="5">
    <source>
        <dbReference type="ARBA" id="ARBA00023136"/>
    </source>
</evidence>
<feature type="region of interest" description="Disordered" evidence="6">
    <location>
        <begin position="1"/>
        <end position="49"/>
    </location>
</feature>
<accession>A0A345SW47</accession>
<evidence type="ECO:0000256" key="6">
    <source>
        <dbReference type="SAM" id="MobiDB-lite"/>
    </source>
</evidence>
<feature type="compositionally biased region" description="Low complexity" evidence="6">
    <location>
        <begin position="9"/>
        <end position="24"/>
    </location>
</feature>
<sequence length="231" mass="24789">MSYPPGPDNPYGQQPPQQPGYGYPQQPPGQPGKPGYGVPPQPSYDGAAYGYPQQQYPPSGYGYGQAYGYDNRPPYAGWGARVGSFLINGLISGVPMMICYFIGGAMLITDVSRHCTTDSNGSVDCSAAGDSFSGVGLAVVILGGVVSLAISLWLIYQDGTTGQSVGRKVCNVRLVRESDGQPVGFGMAFARYLCHFVDGVPCYIGYLWPIWDDKKQTFADKITNTVVVRTR</sequence>
<dbReference type="EMBL" id="CP031264">
    <property type="protein sequence ID" value="AXI77952.1"/>
    <property type="molecule type" value="Genomic_DNA"/>
</dbReference>
<keyword evidence="3 7" id="KW-0812">Transmembrane</keyword>
<feature type="transmembrane region" description="Helical" evidence="7">
    <location>
        <begin position="135"/>
        <end position="156"/>
    </location>
</feature>
<dbReference type="KEGG" id="stri:C7M71_011390"/>
<evidence type="ECO:0000256" key="1">
    <source>
        <dbReference type="ARBA" id="ARBA00004651"/>
    </source>
</evidence>
<gene>
    <name evidence="9" type="ORF">C7M71_011390</name>
</gene>
<proteinExistence type="predicted"/>
<dbReference type="RefSeq" id="WP_111493279.1">
    <property type="nucleotide sequence ID" value="NZ_CP031264.1"/>
</dbReference>
<feature type="domain" description="RDD" evidence="8">
    <location>
        <begin position="75"/>
        <end position="224"/>
    </location>
</feature>
<evidence type="ECO:0000259" key="8">
    <source>
        <dbReference type="Pfam" id="PF06271"/>
    </source>
</evidence>
<name>A0A345SW47_9ACTN</name>
<dbReference type="InterPro" id="IPR010432">
    <property type="entry name" value="RDD"/>
</dbReference>
<evidence type="ECO:0000313" key="9">
    <source>
        <dbReference type="EMBL" id="AXI77952.1"/>
    </source>
</evidence>
<dbReference type="Pfam" id="PF06271">
    <property type="entry name" value="RDD"/>
    <property type="match status" value="1"/>
</dbReference>
<feature type="transmembrane region" description="Helical" evidence="7">
    <location>
        <begin position="85"/>
        <end position="108"/>
    </location>
</feature>